<keyword evidence="3" id="KW-1185">Reference proteome</keyword>
<accession>A0ABM3MPX8</accession>
<feature type="region of interest" description="Disordered" evidence="1">
    <location>
        <begin position="295"/>
        <end position="356"/>
    </location>
</feature>
<dbReference type="PANTHER" id="PTHR12247">
    <property type="entry name" value="POLYCOMB GROUP PROTEIN"/>
    <property type="match status" value="1"/>
</dbReference>
<feature type="compositionally biased region" description="Pro residues" evidence="1">
    <location>
        <begin position="199"/>
        <end position="209"/>
    </location>
</feature>
<dbReference type="SMART" id="SM00454">
    <property type="entry name" value="SAM"/>
    <property type="match status" value="1"/>
</dbReference>
<dbReference type="Gene3D" id="1.10.150.50">
    <property type="entry name" value="Transcription Factor, Ets-1"/>
    <property type="match status" value="1"/>
</dbReference>
<reference evidence="4" key="1">
    <citation type="submission" date="2025-08" db="UniProtKB">
        <authorList>
            <consortium name="RefSeq"/>
        </authorList>
    </citation>
    <scope>IDENTIFICATION</scope>
    <source>
        <tissue evidence="4">Whole larvae</tissue>
    </source>
</reference>
<feature type="compositionally biased region" description="Basic and acidic residues" evidence="1">
    <location>
        <begin position="341"/>
        <end position="356"/>
    </location>
</feature>
<dbReference type="SUPFAM" id="SSF47769">
    <property type="entry name" value="SAM/Pointed domain"/>
    <property type="match status" value="1"/>
</dbReference>
<organism evidence="3 4">
    <name type="scientific">Galleria mellonella</name>
    <name type="common">Greater wax moth</name>
    <dbReference type="NCBI Taxonomy" id="7137"/>
    <lineage>
        <taxon>Eukaryota</taxon>
        <taxon>Metazoa</taxon>
        <taxon>Ecdysozoa</taxon>
        <taxon>Arthropoda</taxon>
        <taxon>Hexapoda</taxon>
        <taxon>Insecta</taxon>
        <taxon>Pterygota</taxon>
        <taxon>Neoptera</taxon>
        <taxon>Endopterygota</taxon>
        <taxon>Lepidoptera</taxon>
        <taxon>Glossata</taxon>
        <taxon>Ditrysia</taxon>
        <taxon>Pyraloidea</taxon>
        <taxon>Pyralidae</taxon>
        <taxon>Galleriinae</taxon>
        <taxon>Galleria</taxon>
    </lineage>
</organism>
<feature type="region of interest" description="Disordered" evidence="1">
    <location>
        <begin position="110"/>
        <end position="213"/>
    </location>
</feature>
<name>A0ABM3MPX8_GALME</name>
<dbReference type="InterPro" id="IPR013761">
    <property type="entry name" value="SAM/pointed_sf"/>
</dbReference>
<feature type="compositionally biased region" description="Low complexity" evidence="1">
    <location>
        <begin position="138"/>
        <end position="149"/>
    </location>
</feature>
<dbReference type="Proteomes" id="UP001652740">
    <property type="component" value="Unplaced"/>
</dbReference>
<dbReference type="Pfam" id="PF00536">
    <property type="entry name" value="SAM_1"/>
    <property type="match status" value="1"/>
</dbReference>
<feature type="compositionally biased region" description="Polar residues" evidence="1">
    <location>
        <begin position="110"/>
        <end position="121"/>
    </location>
</feature>
<feature type="compositionally biased region" description="Low complexity" evidence="1">
    <location>
        <begin position="176"/>
        <end position="189"/>
    </location>
</feature>
<sequence length="477" mass="51638">MRVLVSIIEFKSNILYNLNYLLIFENRSINFVLKVLKITQNDKKMETVESNTETGNVKSSDDVTEVKSEVSVKEEVDEGDEIVKPTINRENRLTSIIDQLRCQTKLKGNTQRDNYNFTSNNGEGGGGGGGAARRCARDAAASPAHAHAPTPTPAPPVQAQPHVKNERLSPHDSNASRSRSVTPSTSSYPGTPPERGSPHAPPHPAPAHPPRNYSDIMRSLAARYNTHPNNDYLYRMNGFGVDRTTTSPAHADATDAPLGGLFTKLAKQQGGPPRLPAFPVMLDMSSTKTLLAISRVHRSGRSRRKRIGTGAPADHSPLDLSAAGESAAKRARLSASPSTRSDSEDRDRISNDDRSEARSDCMCAEARARLTAWSVDEVCDFVNSIDSCAEYASNFRDQRIDGAVLPLVTEDQLTGMLQMKLGPALKLKVALASRLEPCAQCQALNPTSNTNLAQPTGPRINGAALKPEPRSNTTSPS</sequence>
<gene>
    <name evidence="4" type="primary">LOC113520816</name>
</gene>
<feature type="region of interest" description="Disordered" evidence="1">
    <location>
        <begin position="446"/>
        <end position="477"/>
    </location>
</feature>
<dbReference type="PROSITE" id="PS50105">
    <property type="entry name" value="SAM_DOMAIN"/>
    <property type="match status" value="1"/>
</dbReference>
<protein>
    <submittedName>
        <fullName evidence="4">Uncharacterized protein LOC113520816 isoform X1</fullName>
    </submittedName>
</protein>
<dbReference type="GeneID" id="113520816"/>
<evidence type="ECO:0000259" key="2">
    <source>
        <dbReference type="PROSITE" id="PS50105"/>
    </source>
</evidence>
<feature type="compositionally biased region" description="Gly residues" evidence="1">
    <location>
        <begin position="122"/>
        <end position="131"/>
    </location>
</feature>
<proteinExistence type="predicted"/>
<feature type="compositionally biased region" description="Basic residues" evidence="1">
    <location>
        <begin position="295"/>
        <end position="307"/>
    </location>
</feature>
<dbReference type="InterPro" id="IPR050548">
    <property type="entry name" value="PcG_chromatin_remod_factors"/>
</dbReference>
<evidence type="ECO:0000313" key="3">
    <source>
        <dbReference type="Proteomes" id="UP001652740"/>
    </source>
</evidence>
<dbReference type="RefSeq" id="XP_052753249.1">
    <property type="nucleotide sequence ID" value="XM_052897289.1"/>
</dbReference>
<evidence type="ECO:0000256" key="1">
    <source>
        <dbReference type="SAM" id="MobiDB-lite"/>
    </source>
</evidence>
<dbReference type="PANTHER" id="PTHR12247:SF138">
    <property type="entry name" value="POLYHOMEOTIC DISTAL, ISOFORM A-RELATED"/>
    <property type="match status" value="1"/>
</dbReference>
<feature type="domain" description="SAM" evidence="2">
    <location>
        <begin position="373"/>
        <end position="422"/>
    </location>
</feature>
<dbReference type="InterPro" id="IPR001660">
    <property type="entry name" value="SAM"/>
</dbReference>
<evidence type="ECO:0000313" key="4">
    <source>
        <dbReference type="RefSeq" id="XP_052753249.1"/>
    </source>
</evidence>